<protein>
    <recommendedName>
        <fullName evidence="5">EF-hand domain-containing protein</fullName>
    </recommendedName>
</protein>
<feature type="signal peptide" evidence="2">
    <location>
        <begin position="1"/>
        <end position="23"/>
    </location>
</feature>
<name>A0A653DKP5_CALMS</name>
<dbReference type="EMBL" id="CAACVG010012756">
    <property type="protein sequence ID" value="VEN60786.1"/>
    <property type="molecule type" value="Genomic_DNA"/>
</dbReference>
<keyword evidence="4" id="KW-1185">Reference proteome</keyword>
<sequence length="199" mass="22006">MYPFELFMSVFFHASSFFHLLSALALRMLSHTSWPHRRTSSSSPPSPTTTSRCFLGDSEEGESGIAVATVSGSLASLELAVRGYEAGHGTTDAVCAGACAGYSAATTDPLASRTSDDDEDDETAAVDKHRRLLNDQWRQFFDKYDPEGFGEIPWPDFLEAMSDPEFRERVNTGKREILLEKYRTANTAAITFQDFVNVV</sequence>
<gene>
    <name evidence="3" type="ORF">CALMAC_LOCUS18368</name>
</gene>
<dbReference type="SUPFAM" id="SSF47473">
    <property type="entry name" value="EF-hand"/>
    <property type="match status" value="1"/>
</dbReference>
<evidence type="ECO:0008006" key="5">
    <source>
        <dbReference type="Google" id="ProtNLM"/>
    </source>
</evidence>
<dbReference type="AlphaFoldDB" id="A0A653DKP5"/>
<feature type="compositionally biased region" description="Low complexity" evidence="1">
    <location>
        <begin position="40"/>
        <end position="52"/>
    </location>
</feature>
<evidence type="ECO:0000256" key="2">
    <source>
        <dbReference type="SAM" id="SignalP"/>
    </source>
</evidence>
<evidence type="ECO:0000313" key="3">
    <source>
        <dbReference type="EMBL" id="VEN60786.1"/>
    </source>
</evidence>
<proteinExistence type="predicted"/>
<accession>A0A653DKP5</accession>
<organism evidence="3 4">
    <name type="scientific">Callosobruchus maculatus</name>
    <name type="common">Southern cowpea weevil</name>
    <name type="synonym">Pulse bruchid</name>
    <dbReference type="NCBI Taxonomy" id="64391"/>
    <lineage>
        <taxon>Eukaryota</taxon>
        <taxon>Metazoa</taxon>
        <taxon>Ecdysozoa</taxon>
        <taxon>Arthropoda</taxon>
        <taxon>Hexapoda</taxon>
        <taxon>Insecta</taxon>
        <taxon>Pterygota</taxon>
        <taxon>Neoptera</taxon>
        <taxon>Endopterygota</taxon>
        <taxon>Coleoptera</taxon>
        <taxon>Polyphaga</taxon>
        <taxon>Cucujiformia</taxon>
        <taxon>Chrysomeloidea</taxon>
        <taxon>Chrysomelidae</taxon>
        <taxon>Bruchinae</taxon>
        <taxon>Bruchini</taxon>
        <taxon>Callosobruchus</taxon>
    </lineage>
</organism>
<feature type="non-terminal residue" evidence="3">
    <location>
        <position position="199"/>
    </location>
</feature>
<keyword evidence="2" id="KW-0732">Signal</keyword>
<evidence type="ECO:0000256" key="1">
    <source>
        <dbReference type="SAM" id="MobiDB-lite"/>
    </source>
</evidence>
<feature type="region of interest" description="Disordered" evidence="1">
    <location>
        <begin position="35"/>
        <end position="55"/>
    </location>
</feature>
<reference evidence="3 4" key="1">
    <citation type="submission" date="2019-01" db="EMBL/GenBank/DDBJ databases">
        <authorList>
            <person name="Sayadi A."/>
        </authorList>
    </citation>
    <scope>NUCLEOTIDE SEQUENCE [LARGE SCALE GENOMIC DNA]</scope>
</reference>
<dbReference type="Proteomes" id="UP000410492">
    <property type="component" value="Unassembled WGS sequence"/>
</dbReference>
<dbReference type="OrthoDB" id="6603515at2759"/>
<evidence type="ECO:0000313" key="4">
    <source>
        <dbReference type="Proteomes" id="UP000410492"/>
    </source>
</evidence>
<dbReference type="InterPro" id="IPR011992">
    <property type="entry name" value="EF-hand-dom_pair"/>
</dbReference>
<feature type="chain" id="PRO_5024888925" description="EF-hand domain-containing protein" evidence="2">
    <location>
        <begin position="24"/>
        <end position="199"/>
    </location>
</feature>